<proteinExistence type="predicted"/>
<evidence type="ECO:0000313" key="2">
    <source>
        <dbReference type="Proteomes" id="UP000019140"/>
    </source>
</evidence>
<sequence>MKQQIKAYTDRYRFPSKVVASVYRFILLLKYIAQNPLAYLRYRTHFHIIAGPGSLGFKGGLFNPGAVNTAYGDTVMLAKGQAQHWMLAQGENVHEYFTGAPVFMSFDKHHRVKESCEVQNLYDFPVQDDLEIEDFRLFRFENQIWVNHNIIQVERTAHQTGYMAAMVCLSHLDSDNKSLTFQGYPQLDFDIQKKEKNWVFTEFNGDLYLFYSFHPYRVLKLIDRQTLTFSTMINQPLGSQLSDIGGYGTFVSYSTNPVDYDEQHLLLLIHQVDPKGMGRLYYHWGVLIDKVTMYPAKITAAPLFSGIGARGLLRGVIYVMSVIAQQDTFLFYCGEGDTYLSRTQISKDKLDSLWMEVEVPRSDLAPQLV</sequence>
<organism evidence="1 2">
    <name type="scientific">Candidatus Entotheonella gemina</name>
    <dbReference type="NCBI Taxonomy" id="1429439"/>
    <lineage>
        <taxon>Bacteria</taxon>
        <taxon>Pseudomonadati</taxon>
        <taxon>Nitrospinota/Tectimicrobiota group</taxon>
        <taxon>Candidatus Tectimicrobiota</taxon>
        <taxon>Candidatus Entotheonellia</taxon>
        <taxon>Candidatus Entotheonellales</taxon>
        <taxon>Candidatus Entotheonellaceae</taxon>
        <taxon>Candidatus Entotheonella</taxon>
    </lineage>
</organism>
<dbReference type="EMBL" id="AZHX01000940">
    <property type="protein sequence ID" value="ETX05505.1"/>
    <property type="molecule type" value="Genomic_DNA"/>
</dbReference>
<accession>W4M5M3</accession>
<keyword evidence="2" id="KW-1185">Reference proteome</keyword>
<dbReference type="Gene3D" id="2.115.10.20">
    <property type="entry name" value="Glycosyl hydrolase domain, family 43"/>
    <property type="match status" value="1"/>
</dbReference>
<comment type="caution">
    <text evidence="1">The sequence shown here is derived from an EMBL/GenBank/DDBJ whole genome shotgun (WGS) entry which is preliminary data.</text>
</comment>
<name>W4M5M3_9BACT</name>
<dbReference type="AlphaFoldDB" id="W4M5M3"/>
<dbReference type="Proteomes" id="UP000019140">
    <property type="component" value="Unassembled WGS sequence"/>
</dbReference>
<protein>
    <submittedName>
        <fullName evidence="1">Uncharacterized protein</fullName>
    </submittedName>
</protein>
<dbReference type="InterPro" id="IPR023296">
    <property type="entry name" value="Glyco_hydro_beta-prop_sf"/>
</dbReference>
<reference evidence="1 2" key="1">
    <citation type="journal article" date="2014" name="Nature">
        <title>An environmental bacterial taxon with a large and distinct metabolic repertoire.</title>
        <authorList>
            <person name="Wilson M.C."/>
            <person name="Mori T."/>
            <person name="Ruckert C."/>
            <person name="Uria A.R."/>
            <person name="Helf M.J."/>
            <person name="Takada K."/>
            <person name="Gernert C."/>
            <person name="Steffens U.A."/>
            <person name="Heycke N."/>
            <person name="Schmitt S."/>
            <person name="Rinke C."/>
            <person name="Helfrich E.J."/>
            <person name="Brachmann A.O."/>
            <person name="Gurgui C."/>
            <person name="Wakimoto T."/>
            <person name="Kracht M."/>
            <person name="Crusemann M."/>
            <person name="Hentschel U."/>
            <person name="Abe I."/>
            <person name="Matsunaga S."/>
            <person name="Kalinowski J."/>
            <person name="Takeyama H."/>
            <person name="Piel J."/>
        </authorList>
    </citation>
    <scope>NUCLEOTIDE SEQUENCE [LARGE SCALE GENOMIC DNA]</scope>
    <source>
        <strain evidence="2">TSY2</strain>
    </source>
</reference>
<evidence type="ECO:0000313" key="1">
    <source>
        <dbReference type="EMBL" id="ETX05505.1"/>
    </source>
</evidence>
<dbReference type="SUPFAM" id="SSF75005">
    <property type="entry name" value="Arabinanase/levansucrase/invertase"/>
    <property type="match status" value="1"/>
</dbReference>
<gene>
    <name evidence="1" type="ORF">ETSY2_22540</name>
</gene>
<dbReference type="HOGENOM" id="CLU_749420_0_0_7"/>